<feature type="domain" description="2-oxoglutarate dehydrogenase E1 component/KDG C-terminal" evidence="4">
    <location>
        <begin position="32"/>
        <end position="171"/>
    </location>
</feature>
<reference evidence="5 6" key="1">
    <citation type="submission" date="2024-06" db="EMBL/GenBank/DDBJ databases">
        <title>The Natural Products Discovery Center: Release of the First 8490 Sequenced Strains for Exploring Actinobacteria Biosynthetic Diversity.</title>
        <authorList>
            <person name="Kalkreuter E."/>
            <person name="Kautsar S.A."/>
            <person name="Yang D."/>
            <person name="Bader C.D."/>
            <person name="Teijaro C.N."/>
            <person name="Fluegel L."/>
            <person name="Davis C.M."/>
            <person name="Simpson J.R."/>
            <person name="Lauterbach L."/>
            <person name="Steele A.D."/>
            <person name="Gui C."/>
            <person name="Meng S."/>
            <person name="Li G."/>
            <person name="Viehrig K."/>
            <person name="Ye F."/>
            <person name="Su P."/>
            <person name="Kiefer A.F."/>
            <person name="Nichols A."/>
            <person name="Cepeda A.J."/>
            <person name="Yan W."/>
            <person name="Fan B."/>
            <person name="Jiang Y."/>
            <person name="Adhikari A."/>
            <person name="Zheng C.-J."/>
            <person name="Schuster L."/>
            <person name="Cowan T.M."/>
            <person name="Smanski M.J."/>
            <person name="Chevrette M.G."/>
            <person name="De Carvalho L.P.S."/>
            <person name="Shen B."/>
        </authorList>
    </citation>
    <scope>NUCLEOTIDE SEQUENCE [LARGE SCALE GENOMIC DNA]</scope>
    <source>
        <strain evidence="5 6">NPDC020594</strain>
    </source>
</reference>
<dbReference type="PANTHER" id="PTHR23152:SF4">
    <property type="entry name" value="2-OXOADIPATE DEHYDROGENASE COMPLEX COMPONENT E1"/>
    <property type="match status" value="1"/>
</dbReference>
<keyword evidence="3" id="KW-0786">Thiamine pyrophosphate</keyword>
<dbReference type="Proteomes" id="UP001551011">
    <property type="component" value="Unassembled WGS sequence"/>
</dbReference>
<protein>
    <recommendedName>
        <fullName evidence="4">2-oxoglutarate dehydrogenase E1 component/KDG C-terminal domain-containing protein</fullName>
    </recommendedName>
</protein>
<dbReference type="Gene3D" id="3.40.50.12470">
    <property type="match status" value="1"/>
</dbReference>
<dbReference type="InterPro" id="IPR042179">
    <property type="entry name" value="KGD_C_sf"/>
</dbReference>
<dbReference type="InterPro" id="IPR011603">
    <property type="entry name" value="2oxoglutarate_DH_E1"/>
</dbReference>
<dbReference type="Pfam" id="PF16870">
    <property type="entry name" value="OxoGdeHyase_C"/>
    <property type="match status" value="1"/>
</dbReference>
<gene>
    <name evidence="5" type="ORF">AB0H04_30995</name>
</gene>
<accession>A0ABV3AH20</accession>
<dbReference type="PANTHER" id="PTHR23152">
    <property type="entry name" value="2-OXOGLUTARATE DEHYDROGENASE"/>
    <property type="match status" value="1"/>
</dbReference>
<dbReference type="EMBL" id="JBFAEG010000025">
    <property type="protein sequence ID" value="MEU5711246.1"/>
    <property type="molecule type" value="Genomic_DNA"/>
</dbReference>
<organism evidence="5 6">
    <name type="scientific">Streptomyces flaveolus</name>
    <dbReference type="NCBI Taxonomy" id="67297"/>
    <lineage>
        <taxon>Bacteria</taxon>
        <taxon>Bacillati</taxon>
        <taxon>Actinomycetota</taxon>
        <taxon>Actinomycetes</taxon>
        <taxon>Kitasatosporales</taxon>
        <taxon>Streptomycetaceae</taxon>
        <taxon>Streptomyces</taxon>
    </lineage>
</organism>
<evidence type="ECO:0000313" key="6">
    <source>
        <dbReference type="Proteomes" id="UP001551011"/>
    </source>
</evidence>
<dbReference type="InterPro" id="IPR031717">
    <property type="entry name" value="ODO-1/KGD_C"/>
</dbReference>
<evidence type="ECO:0000256" key="3">
    <source>
        <dbReference type="ARBA" id="ARBA00023052"/>
    </source>
</evidence>
<dbReference type="Gene3D" id="3.40.50.11610">
    <property type="entry name" value="Multifunctional 2-oxoglutarate metabolism enzyme, C-terminal domain"/>
    <property type="match status" value="1"/>
</dbReference>
<comment type="caution">
    <text evidence="5">The sequence shown here is derived from an EMBL/GenBank/DDBJ whole genome shotgun (WGS) entry which is preliminary data.</text>
</comment>
<evidence type="ECO:0000259" key="4">
    <source>
        <dbReference type="Pfam" id="PF16870"/>
    </source>
</evidence>
<keyword evidence="6" id="KW-1185">Reference proteome</keyword>
<evidence type="ECO:0000313" key="5">
    <source>
        <dbReference type="EMBL" id="MEU5711246.1"/>
    </source>
</evidence>
<dbReference type="RefSeq" id="WP_158712543.1">
    <property type="nucleotide sequence ID" value="NZ_JBFAEG010000025.1"/>
</dbReference>
<name>A0ABV3AH20_9ACTN</name>
<keyword evidence="2" id="KW-0560">Oxidoreductase</keyword>
<proteinExistence type="predicted"/>
<evidence type="ECO:0000256" key="2">
    <source>
        <dbReference type="ARBA" id="ARBA00023002"/>
    </source>
</evidence>
<evidence type="ECO:0000256" key="1">
    <source>
        <dbReference type="ARBA" id="ARBA00001964"/>
    </source>
</evidence>
<comment type="cofactor">
    <cofactor evidence="1">
        <name>thiamine diphosphate</name>
        <dbReference type="ChEBI" id="CHEBI:58937"/>
    </cofactor>
</comment>
<sequence>MTCYRVEALTERRRPLVVFTTKSMLRLKDATSGLTDFTGGSFRPVLPGGAVDGAAVRRVLLCSGKASTTWMRTGGTPACGALRSSGSSACNPIPDAELAAGLARFPRDTEVRWVQEEAGDQGAWSFVRPHVERWGADRSLELVGRPPATAPAVGSSRRHAAEQKELLEAAFR</sequence>